<evidence type="ECO:0000313" key="2">
    <source>
        <dbReference type="Proteomes" id="UP001157017"/>
    </source>
</evidence>
<comment type="caution">
    <text evidence="1">The sequence shown here is derived from an EMBL/GenBank/DDBJ whole genome shotgun (WGS) entry which is preliminary data.</text>
</comment>
<gene>
    <name evidence="1" type="ORF">GCM10025868_24320</name>
</gene>
<name>A0ABQ6JJY2_9ACTN</name>
<dbReference type="Proteomes" id="UP001157017">
    <property type="component" value="Unassembled WGS sequence"/>
</dbReference>
<evidence type="ECO:0000313" key="1">
    <source>
        <dbReference type="EMBL" id="GMA87182.1"/>
    </source>
</evidence>
<protein>
    <submittedName>
        <fullName evidence="1">Uncharacterized protein</fullName>
    </submittedName>
</protein>
<proteinExistence type="predicted"/>
<keyword evidence="2" id="KW-1185">Reference proteome</keyword>
<sequence length="48" mass="5442">MREGCLALPDPEPLSMFDHVYVDDHPLVTEERAQFAAYLASFETEGSR</sequence>
<organism evidence="1 2">
    <name type="scientific">Angustibacter aerolatus</name>
    <dbReference type="NCBI Taxonomy" id="1162965"/>
    <lineage>
        <taxon>Bacteria</taxon>
        <taxon>Bacillati</taxon>
        <taxon>Actinomycetota</taxon>
        <taxon>Actinomycetes</taxon>
        <taxon>Kineosporiales</taxon>
        <taxon>Kineosporiaceae</taxon>
    </lineage>
</organism>
<reference evidence="2" key="1">
    <citation type="journal article" date="2019" name="Int. J. Syst. Evol. Microbiol.">
        <title>The Global Catalogue of Microorganisms (GCM) 10K type strain sequencing project: providing services to taxonomists for standard genome sequencing and annotation.</title>
        <authorList>
            <consortium name="The Broad Institute Genomics Platform"/>
            <consortium name="The Broad Institute Genome Sequencing Center for Infectious Disease"/>
            <person name="Wu L."/>
            <person name="Ma J."/>
        </authorList>
    </citation>
    <scope>NUCLEOTIDE SEQUENCE [LARGE SCALE GENOMIC DNA]</scope>
    <source>
        <strain evidence="2">NBRC 108730</strain>
    </source>
</reference>
<accession>A0ABQ6JJY2</accession>
<dbReference type="EMBL" id="BSUZ01000001">
    <property type="protein sequence ID" value="GMA87182.1"/>
    <property type="molecule type" value="Genomic_DNA"/>
</dbReference>